<dbReference type="EMBL" id="CP001710">
    <property type="protein sequence ID" value="ADL58626.1"/>
    <property type="molecule type" value="Genomic_DNA"/>
</dbReference>
<accession>D9PWM8</accession>
<organism evidence="6 7">
    <name type="scientific">Methanothermobacter marburgensis (strain ATCC BAA-927 / DSM 2133 / JCM 14651 / NBRC 100331 / OCM 82 / Marburg)</name>
    <name type="common">Methanobacterium thermoautotrophicum</name>
    <dbReference type="NCBI Taxonomy" id="79929"/>
    <lineage>
        <taxon>Archaea</taxon>
        <taxon>Methanobacteriati</taxon>
        <taxon>Methanobacteriota</taxon>
        <taxon>Methanomada group</taxon>
        <taxon>Methanobacteria</taxon>
        <taxon>Methanobacteriales</taxon>
        <taxon>Methanobacteriaceae</taxon>
        <taxon>Methanothermobacter</taxon>
    </lineage>
</organism>
<dbReference type="Pfam" id="PF00317">
    <property type="entry name" value="Ribonuc_red_lgN"/>
    <property type="match status" value="1"/>
</dbReference>
<name>D9PWM8_METTM</name>
<keyword evidence="3" id="KW-0560">Oxidoreductase</keyword>
<keyword evidence="7" id="KW-1185">Reference proteome</keyword>
<sequence>MMINLTKTALKVLEERYLLKNERGEVVETPEEMFRRVARAVASADEMYGFDSYETEELFYSVMRNLEFLPNSPTLMNAGTPINQLSACFVLPVDDSIESIFESLRNMAIIHKSGGALDSHFPDSDQGGTPLHRRWAWPQVPCHS</sequence>
<evidence type="ECO:0000256" key="4">
    <source>
        <dbReference type="ARBA" id="ARBA00023285"/>
    </source>
</evidence>
<dbReference type="InterPro" id="IPR013509">
    <property type="entry name" value="RNR_lsu_N"/>
</dbReference>
<dbReference type="PANTHER" id="PTHR43371">
    <property type="entry name" value="VITAMIN B12-DEPENDENT RIBONUCLEOTIDE REDUCTASE"/>
    <property type="match status" value="1"/>
</dbReference>
<evidence type="ECO:0000256" key="1">
    <source>
        <dbReference type="ARBA" id="ARBA00001922"/>
    </source>
</evidence>
<dbReference type="PANTHER" id="PTHR43371:SF1">
    <property type="entry name" value="RIBONUCLEOSIDE-DIPHOSPHATE REDUCTASE"/>
    <property type="match status" value="1"/>
</dbReference>
<gene>
    <name evidence="6" type="ordered locus">MTBMA_c10320</name>
</gene>
<dbReference type="PaxDb" id="79929-MTBMA_c10320"/>
<dbReference type="GO" id="GO:0009263">
    <property type="term" value="P:deoxyribonucleotide biosynthetic process"/>
    <property type="evidence" value="ECO:0007669"/>
    <property type="project" value="InterPro"/>
</dbReference>
<dbReference type="KEGG" id="mmg:MTBMA_c10320"/>
<evidence type="ECO:0000256" key="2">
    <source>
        <dbReference type="ARBA" id="ARBA00022628"/>
    </source>
</evidence>
<dbReference type="SUPFAM" id="SSF51998">
    <property type="entry name" value="PFL-like glycyl radical enzymes"/>
    <property type="match status" value="1"/>
</dbReference>
<keyword evidence="4" id="KW-0170">Cobalt</keyword>
<dbReference type="PATRIC" id="fig|79929.8.peg.1013"/>
<dbReference type="InterPro" id="IPR050862">
    <property type="entry name" value="RdRp_reductase_class-2"/>
</dbReference>
<dbReference type="GO" id="GO:0031419">
    <property type="term" value="F:cobalamin binding"/>
    <property type="evidence" value="ECO:0007669"/>
    <property type="project" value="UniProtKB-KW"/>
</dbReference>
<dbReference type="GO" id="GO:0005524">
    <property type="term" value="F:ATP binding"/>
    <property type="evidence" value="ECO:0007669"/>
    <property type="project" value="InterPro"/>
</dbReference>
<keyword evidence="2" id="KW-0846">Cobalamin</keyword>
<proteinExistence type="predicted"/>
<dbReference type="Gene3D" id="3.20.70.20">
    <property type="match status" value="1"/>
</dbReference>
<dbReference type="AlphaFoldDB" id="D9PWM8"/>
<dbReference type="HOGENOM" id="CLU_1792166_0_0_2"/>
<dbReference type="GO" id="GO:0004748">
    <property type="term" value="F:ribonucleoside-diphosphate reductase activity, thioredoxin disulfide as acceptor"/>
    <property type="evidence" value="ECO:0007669"/>
    <property type="project" value="InterPro"/>
</dbReference>
<evidence type="ECO:0000313" key="6">
    <source>
        <dbReference type="EMBL" id="ADL58626.1"/>
    </source>
</evidence>
<dbReference type="STRING" id="79929.MTBMA_c10320"/>
<comment type="cofactor">
    <cofactor evidence="1">
        <name>adenosylcob(III)alamin</name>
        <dbReference type="ChEBI" id="CHEBI:18408"/>
    </cofactor>
</comment>
<reference key="1">
    <citation type="submission" date="2009-08" db="EMBL/GenBank/DDBJ databases">
        <title>The genome sequence of Methanothermobacter marburgensis.</title>
        <authorList>
            <person name="Kaster A."/>
            <person name="Seedorf H."/>
            <person name="Goenrich M."/>
            <person name="Wiezer A."/>
            <person name="Liesegang H."/>
            <person name="Thauer R."/>
            <person name="Gottschalk G."/>
        </authorList>
    </citation>
    <scope>NUCLEOTIDE SEQUENCE</scope>
    <source>
        <strain>Marburg</strain>
    </source>
</reference>
<evidence type="ECO:0000256" key="3">
    <source>
        <dbReference type="ARBA" id="ARBA00023002"/>
    </source>
</evidence>
<evidence type="ECO:0000259" key="5">
    <source>
        <dbReference type="Pfam" id="PF00317"/>
    </source>
</evidence>
<protein>
    <submittedName>
        <fullName evidence="6">Predicted ribonucleoside-diphosphate reductase, large subunit</fullName>
    </submittedName>
</protein>
<dbReference type="Proteomes" id="UP000000345">
    <property type="component" value="Chromosome"/>
</dbReference>
<reference evidence="6 7" key="2">
    <citation type="journal article" date="2010" name="J. Bacteriol.">
        <title>Complete genome sequence of Methanothermobacter marburgensis, a methanoarchaeon model organism.</title>
        <authorList>
            <person name="Liesegang H."/>
            <person name="Kaster A.K."/>
            <person name="Wiezer A."/>
            <person name="Goenrich M."/>
            <person name="Wollherr A."/>
            <person name="Seedorf H."/>
            <person name="Gottschalk G."/>
            <person name="Thauer R.K."/>
        </authorList>
    </citation>
    <scope>NUCLEOTIDE SEQUENCE [LARGE SCALE GENOMIC DNA]</scope>
    <source>
        <strain evidence="7">ATCC BAA-927 / DSM 2133 / JCM 14651 / NBRC 100331 / OCM 82 / Marburg</strain>
    </source>
</reference>
<evidence type="ECO:0000313" key="7">
    <source>
        <dbReference type="Proteomes" id="UP000000345"/>
    </source>
</evidence>
<feature type="domain" description="Ribonucleotide reductase large subunit N-terminal" evidence="5">
    <location>
        <begin position="5"/>
        <end position="81"/>
    </location>
</feature>